<dbReference type="PROSITE" id="PS51898">
    <property type="entry name" value="TYR_RECOMBINASE"/>
    <property type="match status" value="1"/>
</dbReference>
<evidence type="ECO:0000256" key="1">
    <source>
        <dbReference type="ARBA" id="ARBA00023172"/>
    </source>
</evidence>
<dbReference type="InterPro" id="IPR022000">
    <property type="entry name" value="Min27-like_integrase_DNA_bind"/>
</dbReference>
<dbReference type="GO" id="GO:0015074">
    <property type="term" value="P:DNA integration"/>
    <property type="evidence" value="ECO:0007669"/>
    <property type="project" value="InterPro"/>
</dbReference>
<evidence type="ECO:0000259" key="2">
    <source>
        <dbReference type="PROSITE" id="PS51898"/>
    </source>
</evidence>
<dbReference type="InterPro" id="IPR002104">
    <property type="entry name" value="Integrase_catalytic"/>
</dbReference>
<reference evidence="3" key="1">
    <citation type="submission" date="2021-05" db="EMBL/GenBank/DDBJ databases">
        <authorList>
            <person name="Pietrasiak N."/>
            <person name="Ward R."/>
            <person name="Stajich J.E."/>
            <person name="Kurbessoian T."/>
        </authorList>
    </citation>
    <scope>NUCLEOTIDE SEQUENCE</scope>
    <source>
        <strain evidence="3">GSE-TBD4-15B</strain>
    </source>
</reference>
<proteinExistence type="predicted"/>
<dbReference type="GO" id="GO:0006310">
    <property type="term" value="P:DNA recombination"/>
    <property type="evidence" value="ECO:0007669"/>
    <property type="project" value="UniProtKB-KW"/>
</dbReference>
<reference evidence="3" key="2">
    <citation type="journal article" date="2022" name="Microbiol. Resour. Announc.">
        <title>Metagenome Sequencing to Explore Phylogenomics of Terrestrial Cyanobacteria.</title>
        <authorList>
            <person name="Ward R.D."/>
            <person name="Stajich J.E."/>
            <person name="Johansen J.R."/>
            <person name="Huntemann M."/>
            <person name="Clum A."/>
            <person name="Foster B."/>
            <person name="Foster B."/>
            <person name="Roux S."/>
            <person name="Palaniappan K."/>
            <person name="Varghese N."/>
            <person name="Mukherjee S."/>
            <person name="Reddy T.B.K."/>
            <person name="Daum C."/>
            <person name="Copeland A."/>
            <person name="Chen I.A."/>
            <person name="Ivanova N.N."/>
            <person name="Kyrpides N.C."/>
            <person name="Shapiro N."/>
            <person name="Eloe-Fadrosh E.A."/>
            <person name="Pietrasiak N."/>
        </authorList>
    </citation>
    <scope>NUCLEOTIDE SEQUENCE</scope>
    <source>
        <strain evidence="3">GSE-TBD4-15B</strain>
    </source>
</reference>
<sequence length="399" mass="45508">MYLKGTPRRASKGSVQIKSSNGRLQLTFSYDGKRHYLSLGVPDTKFNRKAAEAKAKLIESDIAYDRFDPTLAKYKPQSALTTVTPIITPTQTKPSLAELWEQFIEYKRPQCSPNTMKYMYNVYSGYISKLPTQELDEADKIRDYVLKHIPLDSGKRFITRLSACCDWAIKSGRASENPFNGMAAEIRLPKSAQTEGLNDINPFTLEERDAIIEAIATNKFCPPKSGFSHSPYTPLVKFLFMTGCRPSEAVALQWKHVSKDLKQISFEQAMIGTESGRQIRQGLKTQERRKFPCNNSLQALLQSIKPKDFSSEDLVFPSPKGKSINPDNFRNRIWKTVLNGLEIEYRKLYQTRHTFITYALDPEHGRLDAKDVARLVGNSPEIVYRHYAGNKRDLFVPEF</sequence>
<dbReference type="EMBL" id="JAHHHV010000017">
    <property type="protein sequence ID" value="MBW4464659.1"/>
    <property type="molecule type" value="Genomic_DNA"/>
</dbReference>
<dbReference type="SUPFAM" id="SSF56349">
    <property type="entry name" value="DNA breaking-rejoining enzymes"/>
    <property type="match status" value="1"/>
</dbReference>
<evidence type="ECO:0000313" key="4">
    <source>
        <dbReference type="Proteomes" id="UP000707356"/>
    </source>
</evidence>
<dbReference type="Gene3D" id="1.10.443.10">
    <property type="entry name" value="Intergrase catalytic core"/>
    <property type="match status" value="1"/>
</dbReference>
<feature type="domain" description="Tyr recombinase" evidence="2">
    <location>
        <begin position="198"/>
        <end position="399"/>
    </location>
</feature>
<gene>
    <name evidence="3" type="ORF">KME07_04370</name>
</gene>
<dbReference type="InterPro" id="IPR011010">
    <property type="entry name" value="DNA_brk_join_enz"/>
</dbReference>
<dbReference type="Pfam" id="PF12167">
    <property type="entry name" value="Arm-DNA-bind_2"/>
    <property type="match status" value="1"/>
</dbReference>
<dbReference type="PANTHER" id="PTHR30349">
    <property type="entry name" value="PHAGE INTEGRASE-RELATED"/>
    <property type="match status" value="1"/>
</dbReference>
<dbReference type="Pfam" id="PF00589">
    <property type="entry name" value="Phage_integrase"/>
    <property type="match status" value="1"/>
</dbReference>
<comment type="caution">
    <text evidence="3">The sequence shown here is derived from an EMBL/GenBank/DDBJ whole genome shotgun (WGS) entry which is preliminary data.</text>
</comment>
<dbReference type="GO" id="GO:0003677">
    <property type="term" value="F:DNA binding"/>
    <property type="evidence" value="ECO:0007669"/>
    <property type="project" value="InterPro"/>
</dbReference>
<dbReference type="Proteomes" id="UP000707356">
    <property type="component" value="Unassembled WGS sequence"/>
</dbReference>
<dbReference type="AlphaFoldDB" id="A0A951P8E7"/>
<protein>
    <submittedName>
        <fullName evidence="3">DUF3596 domain-containing protein</fullName>
    </submittedName>
</protein>
<dbReference type="PANTHER" id="PTHR30349:SF64">
    <property type="entry name" value="PROPHAGE INTEGRASE INTD-RELATED"/>
    <property type="match status" value="1"/>
</dbReference>
<name>A0A951P8E7_9CYAN</name>
<dbReference type="InterPro" id="IPR050090">
    <property type="entry name" value="Tyrosine_recombinase_XerCD"/>
</dbReference>
<organism evidence="3 4">
    <name type="scientific">Pegethrix bostrychoides GSE-TBD4-15B</name>
    <dbReference type="NCBI Taxonomy" id="2839662"/>
    <lineage>
        <taxon>Bacteria</taxon>
        <taxon>Bacillati</taxon>
        <taxon>Cyanobacteriota</taxon>
        <taxon>Cyanophyceae</taxon>
        <taxon>Oculatellales</taxon>
        <taxon>Oculatellaceae</taxon>
        <taxon>Pegethrix</taxon>
    </lineage>
</organism>
<keyword evidence="1" id="KW-0233">DNA recombination</keyword>
<evidence type="ECO:0000313" key="3">
    <source>
        <dbReference type="EMBL" id="MBW4464659.1"/>
    </source>
</evidence>
<dbReference type="InterPro" id="IPR013762">
    <property type="entry name" value="Integrase-like_cat_sf"/>
</dbReference>
<accession>A0A951P8E7</accession>